<dbReference type="OrthoDB" id="153074at2759"/>
<dbReference type="InterPro" id="IPR002347">
    <property type="entry name" value="SDR_fam"/>
</dbReference>
<dbReference type="EMBL" id="MCFK01004161">
    <property type="protein sequence ID" value="RKF61491.1"/>
    <property type="molecule type" value="Genomic_DNA"/>
</dbReference>
<gene>
    <name evidence="4" type="ORF">OnM2_041045</name>
</gene>
<evidence type="ECO:0000313" key="5">
    <source>
        <dbReference type="Proteomes" id="UP000286134"/>
    </source>
</evidence>
<keyword evidence="5" id="KW-1185">Reference proteome</keyword>
<dbReference type="PANTHER" id="PTHR43008:SF8">
    <property type="entry name" value="BENZIL REDUCTASE ((S)-BENZOIN FORMING) IRC24"/>
    <property type="match status" value="1"/>
</dbReference>
<name>A0A420HVL3_9PEZI</name>
<dbReference type="STRING" id="212602.A0A420HVL3"/>
<organism evidence="4 5">
    <name type="scientific">Erysiphe neolycopersici</name>
    <dbReference type="NCBI Taxonomy" id="212602"/>
    <lineage>
        <taxon>Eukaryota</taxon>
        <taxon>Fungi</taxon>
        <taxon>Dikarya</taxon>
        <taxon>Ascomycota</taxon>
        <taxon>Pezizomycotina</taxon>
        <taxon>Leotiomycetes</taxon>
        <taxon>Erysiphales</taxon>
        <taxon>Erysiphaceae</taxon>
        <taxon>Erysiphe</taxon>
    </lineage>
</organism>
<comment type="caution">
    <text evidence="4">The sequence shown here is derived from an EMBL/GenBank/DDBJ whole genome shotgun (WGS) entry which is preliminary data.</text>
</comment>
<dbReference type="CDD" id="cd05367">
    <property type="entry name" value="SPR-like_SDR_c"/>
    <property type="match status" value="1"/>
</dbReference>
<dbReference type="InterPro" id="IPR020904">
    <property type="entry name" value="Sc_DH/Rdtase_CS"/>
</dbReference>
<dbReference type="SUPFAM" id="SSF51735">
    <property type="entry name" value="NAD(P)-binding Rossmann-fold domains"/>
    <property type="match status" value="1"/>
</dbReference>
<accession>A0A420HVL3</accession>
<protein>
    <submittedName>
        <fullName evidence="4">Putative oxidoreductase C30D10.05c</fullName>
    </submittedName>
</protein>
<evidence type="ECO:0000256" key="1">
    <source>
        <dbReference type="ARBA" id="ARBA00006484"/>
    </source>
</evidence>
<sequence>MLSPTLSTKPKSIILTGASRGIGLAIARYLLLSGNRVLCIARTKEPLDALQKEFPGQVAVLRGDLKDFELGAQAVAKTLQEFNSIDGLIINHGSLSPVKRLADSDPMEWRSAFEVNFFSAIAMIQPALPYLRETKGRILITSSGAAVKSYATWGAYGSAKAALNHLVQTLAVEEPLITSIAVRPGVVDTEMQAEIRGHDKLMDASDTEKFRALYREGHLLRPEQPGDVMARLVLGAGREFSGKFLSWDATDLAKFQD</sequence>
<evidence type="ECO:0000256" key="3">
    <source>
        <dbReference type="ARBA" id="ARBA00023002"/>
    </source>
</evidence>
<dbReference type="PROSITE" id="PS00061">
    <property type="entry name" value="ADH_SHORT"/>
    <property type="match status" value="1"/>
</dbReference>
<comment type="similarity">
    <text evidence="1">Belongs to the short-chain dehydrogenases/reductases (SDR) family.</text>
</comment>
<dbReference type="Gene3D" id="3.40.50.720">
    <property type="entry name" value="NAD(P)-binding Rossmann-like Domain"/>
    <property type="match status" value="1"/>
</dbReference>
<dbReference type="Proteomes" id="UP000286134">
    <property type="component" value="Unassembled WGS sequence"/>
</dbReference>
<dbReference type="PANTHER" id="PTHR43008">
    <property type="entry name" value="BENZIL REDUCTASE"/>
    <property type="match status" value="1"/>
</dbReference>
<dbReference type="GO" id="GO:0050664">
    <property type="term" value="F:oxidoreductase activity, acting on NAD(P)H, oxygen as acceptor"/>
    <property type="evidence" value="ECO:0007669"/>
    <property type="project" value="TreeGrafter"/>
</dbReference>
<dbReference type="FunFam" id="3.40.50.720:FF:000281">
    <property type="entry name" value="Uncharacterized oxidoreductase YIR035C"/>
    <property type="match status" value="1"/>
</dbReference>
<dbReference type="InterPro" id="IPR036291">
    <property type="entry name" value="NAD(P)-bd_dom_sf"/>
</dbReference>
<reference evidence="4 5" key="1">
    <citation type="journal article" date="2018" name="BMC Genomics">
        <title>Comparative genome analyses reveal sequence features reflecting distinct modes of host-adaptation between dicot and monocot powdery mildew.</title>
        <authorList>
            <person name="Wu Y."/>
            <person name="Ma X."/>
            <person name="Pan Z."/>
            <person name="Kale S.D."/>
            <person name="Song Y."/>
            <person name="King H."/>
            <person name="Zhang Q."/>
            <person name="Presley C."/>
            <person name="Deng X."/>
            <person name="Wei C.I."/>
            <person name="Xiao S."/>
        </authorList>
    </citation>
    <scope>NUCLEOTIDE SEQUENCE [LARGE SCALE GENOMIC DNA]</scope>
    <source>
        <strain evidence="4">UMSG2</strain>
    </source>
</reference>
<proteinExistence type="inferred from homology"/>
<dbReference type="PRINTS" id="PR00081">
    <property type="entry name" value="GDHRDH"/>
</dbReference>
<evidence type="ECO:0000313" key="4">
    <source>
        <dbReference type="EMBL" id="RKF61491.1"/>
    </source>
</evidence>
<dbReference type="AlphaFoldDB" id="A0A420HVL3"/>
<keyword evidence="3" id="KW-0560">Oxidoreductase</keyword>
<evidence type="ECO:0000256" key="2">
    <source>
        <dbReference type="ARBA" id="ARBA00022857"/>
    </source>
</evidence>
<keyword evidence="2" id="KW-0521">NADP</keyword>
<dbReference type="Pfam" id="PF00106">
    <property type="entry name" value="adh_short"/>
    <property type="match status" value="1"/>
</dbReference>